<dbReference type="Pfam" id="PF00480">
    <property type="entry name" value="ROK"/>
    <property type="match status" value="1"/>
</dbReference>
<dbReference type="STRING" id="1454373.ACMU_14675"/>
<feature type="region of interest" description="Disordered" evidence="2">
    <location>
        <begin position="1"/>
        <end position="21"/>
    </location>
</feature>
<gene>
    <name evidence="3" type="ORF">ACMU_14675</name>
</gene>
<dbReference type="Gene3D" id="1.10.10.10">
    <property type="entry name" value="Winged helix-like DNA-binding domain superfamily/Winged helix DNA-binding domain"/>
    <property type="match status" value="1"/>
</dbReference>
<accession>A0A037ZEW0</accession>
<sequence>MPDMRFSPPPPVRRSSDASGMNQMVARSLNERLIMSMLLQCDGMTRNELVQASGLSAQTISVIVRALEAEKLIVKGNAVKGRVGPPSRPINLNPNGAFAIGLNVRSTEVTAIVVNLLGQEVAGLSQGLADTSSEALHEAIKQMIKTLEVDCGKRRWSRLIGVGLTLPRPNARMAISETELDAANLESFLTSLVGRDVHIQEEMTALVSAEAIFGAARKGTDYLQCFVDTDLHTRVCLDGRIYSGNVAKGKDNLVHNDGTNSEKWLDDTADALVERIESLAQFITTPIVVISSAYSSDTTRKLSYAVQKLVGPSKEILPSSFGSQALCIGAAALPFQVRFVAKVD</sequence>
<dbReference type="SUPFAM" id="SSF46785">
    <property type="entry name" value="Winged helix' DNA-binding domain"/>
    <property type="match status" value="1"/>
</dbReference>
<evidence type="ECO:0000256" key="1">
    <source>
        <dbReference type="ARBA" id="ARBA00006479"/>
    </source>
</evidence>
<dbReference type="InterPro" id="IPR043129">
    <property type="entry name" value="ATPase_NBD"/>
</dbReference>
<dbReference type="EMBL" id="JFKE01000005">
    <property type="protein sequence ID" value="KAJ55000.1"/>
    <property type="molecule type" value="Genomic_DNA"/>
</dbReference>
<dbReference type="Gene3D" id="3.30.420.40">
    <property type="match status" value="1"/>
</dbReference>
<dbReference type="Proteomes" id="UP000026249">
    <property type="component" value="Unassembled WGS sequence"/>
</dbReference>
<dbReference type="AlphaFoldDB" id="A0A037ZEW0"/>
<dbReference type="InterPro" id="IPR036390">
    <property type="entry name" value="WH_DNA-bd_sf"/>
</dbReference>
<dbReference type="InterPro" id="IPR000600">
    <property type="entry name" value="ROK"/>
</dbReference>
<dbReference type="Pfam" id="PF13412">
    <property type="entry name" value="HTH_24"/>
    <property type="match status" value="1"/>
</dbReference>
<dbReference type="InterPro" id="IPR036388">
    <property type="entry name" value="WH-like_DNA-bd_sf"/>
</dbReference>
<protein>
    <recommendedName>
        <fullName evidence="5">HTH marR-type domain-containing protein</fullName>
    </recommendedName>
</protein>
<comment type="caution">
    <text evidence="3">The sequence shown here is derived from an EMBL/GenBank/DDBJ whole genome shotgun (WGS) entry which is preliminary data.</text>
</comment>
<evidence type="ECO:0000256" key="2">
    <source>
        <dbReference type="SAM" id="MobiDB-lite"/>
    </source>
</evidence>
<keyword evidence="4" id="KW-1185">Reference proteome</keyword>
<evidence type="ECO:0000313" key="3">
    <source>
        <dbReference type="EMBL" id="KAJ55000.1"/>
    </source>
</evidence>
<organism evidence="3 4">
    <name type="scientific">Actibacterium mucosum KCTC 23349</name>
    <dbReference type="NCBI Taxonomy" id="1454373"/>
    <lineage>
        <taxon>Bacteria</taxon>
        <taxon>Pseudomonadati</taxon>
        <taxon>Pseudomonadota</taxon>
        <taxon>Alphaproteobacteria</taxon>
        <taxon>Rhodobacterales</taxon>
        <taxon>Roseobacteraceae</taxon>
        <taxon>Actibacterium</taxon>
    </lineage>
</organism>
<proteinExistence type="inferred from homology"/>
<comment type="similarity">
    <text evidence="1">Belongs to the ROK (NagC/XylR) family.</text>
</comment>
<reference evidence="3 4" key="1">
    <citation type="submission" date="2014-03" db="EMBL/GenBank/DDBJ databases">
        <title>Draft Genome Sequence of Actibacterium mucosum KCTC 23349, a Marine Alphaproteobacterium with Complex Ionic Requirements Isolated from Mediterranean Seawater at Malvarrosa Beach, Valencia, Spain.</title>
        <authorList>
            <person name="Arahal D.R."/>
            <person name="Shao Z."/>
            <person name="Lai Q."/>
            <person name="Pujalte M.J."/>
        </authorList>
    </citation>
    <scope>NUCLEOTIDE SEQUENCE [LARGE SCALE GENOMIC DNA]</scope>
    <source>
        <strain evidence="3 4">KCTC 23349</strain>
    </source>
</reference>
<dbReference type="PANTHER" id="PTHR18964:SF149">
    <property type="entry name" value="BIFUNCTIONAL UDP-N-ACETYLGLUCOSAMINE 2-EPIMERASE_N-ACETYLMANNOSAMINE KINASE"/>
    <property type="match status" value="1"/>
</dbReference>
<evidence type="ECO:0008006" key="5">
    <source>
        <dbReference type="Google" id="ProtNLM"/>
    </source>
</evidence>
<name>A0A037ZEW0_9RHOB</name>
<evidence type="ECO:0000313" key="4">
    <source>
        <dbReference type="Proteomes" id="UP000026249"/>
    </source>
</evidence>
<dbReference type="SUPFAM" id="SSF53067">
    <property type="entry name" value="Actin-like ATPase domain"/>
    <property type="match status" value="1"/>
</dbReference>
<dbReference type="PANTHER" id="PTHR18964">
    <property type="entry name" value="ROK (REPRESSOR, ORF, KINASE) FAMILY"/>
    <property type="match status" value="1"/>
</dbReference>